<dbReference type="InterPro" id="IPR015943">
    <property type="entry name" value="WD40/YVTN_repeat-like_dom_sf"/>
</dbReference>
<reference evidence="1" key="1">
    <citation type="journal article" date="2015" name="Nature">
        <title>Complex archaea that bridge the gap between prokaryotes and eukaryotes.</title>
        <authorList>
            <person name="Spang A."/>
            <person name="Saw J.H."/>
            <person name="Jorgensen S.L."/>
            <person name="Zaremba-Niedzwiedzka K."/>
            <person name="Martijn J."/>
            <person name="Lind A.E."/>
            <person name="van Eijk R."/>
            <person name="Schleper C."/>
            <person name="Guy L."/>
            <person name="Ettema T.J."/>
        </authorList>
    </citation>
    <scope>NUCLEOTIDE SEQUENCE</scope>
</reference>
<accession>A0A0F9CFR0</accession>
<comment type="caution">
    <text evidence="1">The sequence shown here is derived from an EMBL/GenBank/DDBJ whole genome shotgun (WGS) entry which is preliminary data.</text>
</comment>
<name>A0A0F9CFR0_9ZZZZ</name>
<feature type="non-terminal residue" evidence="1">
    <location>
        <position position="564"/>
    </location>
</feature>
<dbReference type="SUPFAM" id="SSF110296">
    <property type="entry name" value="Oligoxyloglucan reducing end-specific cellobiohydrolase"/>
    <property type="match status" value="1"/>
</dbReference>
<dbReference type="AlphaFoldDB" id="A0A0F9CFR0"/>
<dbReference type="Gene3D" id="2.130.10.10">
    <property type="entry name" value="YVTN repeat-like/Quinoprotein amine dehydrogenase"/>
    <property type="match status" value="2"/>
</dbReference>
<evidence type="ECO:0000313" key="1">
    <source>
        <dbReference type="EMBL" id="KKL48198.1"/>
    </source>
</evidence>
<proteinExistence type="predicted"/>
<protein>
    <recommendedName>
        <fullName evidence="2">Photosynthesis system II assembly factor Ycf48/Hcf136-like domain-containing protein</fullName>
    </recommendedName>
</protein>
<dbReference type="EMBL" id="LAZR01033399">
    <property type="protein sequence ID" value="KKL48198.1"/>
    <property type="molecule type" value="Genomic_DNA"/>
</dbReference>
<sequence length="564" mass="63706">LYTSPDRGATWTERQPAGDVDKNWFCCFVNGAYMIAGVNGGRIYTSSDYGVTWTERQPAGDVDKNWRGTSIDGAYMIAARIGRLYTSSNYGVTWTERQPAGDVNKNWISCFVNGAYMIAGIEPGRLYTSADYGVSWTERQPAGDTNKNWRSCSISGSYMVAGVTISGLYVSSDYGANWTDKQPVSGSWYSCFINGAYVIAGIYNGRLYTSSDYGINWTEEQPAGDINKFWYSCSISGNYMIAGASSDRLYLLTILVPVITTLAPNLVEDGIANLRLNLEDMSGLTIDSVGYYCDENATPSTEYIETGWRAEIETGIYNIYIKTLPAGETTLYVQAWADDSDGNRYTGSILSFDIPSEPEYTELPDIIFPELPDIPAIEIDLPNINYNIGLDLYLDRTYTRKDLEELRRKCINYEKNYIDFCLILNHNTLLVKNFLQSAYNNGVLGGENEMFTKIYPSQQLTPLYLEPLEPNDFKGIINRFINNNTSNSMGLNHNFDLFTEWLNDYNYTSDGYKASYITPREEIITNNEPTVKYLTSKINKLQREVSMASREIKHNFDLMKEIIQ</sequence>
<dbReference type="CDD" id="cd15482">
    <property type="entry name" value="Sialidase_non-viral"/>
    <property type="match status" value="1"/>
</dbReference>
<gene>
    <name evidence="1" type="ORF">LCGC14_2327910</name>
</gene>
<feature type="non-terminal residue" evidence="1">
    <location>
        <position position="1"/>
    </location>
</feature>
<dbReference type="InterPro" id="IPR002860">
    <property type="entry name" value="BNR_rpt"/>
</dbReference>
<dbReference type="Pfam" id="PF15899">
    <property type="entry name" value="BNR_6"/>
    <property type="match status" value="2"/>
</dbReference>
<organism evidence="1">
    <name type="scientific">marine sediment metagenome</name>
    <dbReference type="NCBI Taxonomy" id="412755"/>
    <lineage>
        <taxon>unclassified sequences</taxon>
        <taxon>metagenomes</taxon>
        <taxon>ecological metagenomes</taxon>
    </lineage>
</organism>
<evidence type="ECO:0008006" key="2">
    <source>
        <dbReference type="Google" id="ProtNLM"/>
    </source>
</evidence>